<dbReference type="Proteomes" id="UP000315440">
    <property type="component" value="Unassembled WGS sequence"/>
</dbReference>
<keyword evidence="3" id="KW-0378">Hydrolase</keyword>
<dbReference type="GO" id="GO:0008270">
    <property type="term" value="F:zinc ion binding"/>
    <property type="evidence" value="ECO:0007669"/>
    <property type="project" value="InterPro"/>
</dbReference>
<organism evidence="7 8">
    <name type="scientific">Pseudobythopirellula maris</name>
    <dbReference type="NCBI Taxonomy" id="2527991"/>
    <lineage>
        <taxon>Bacteria</taxon>
        <taxon>Pseudomonadati</taxon>
        <taxon>Planctomycetota</taxon>
        <taxon>Planctomycetia</taxon>
        <taxon>Pirellulales</taxon>
        <taxon>Lacipirellulaceae</taxon>
        <taxon>Pseudobythopirellula</taxon>
    </lineage>
</organism>
<dbReference type="EMBL" id="SJPQ01000004">
    <property type="protein sequence ID" value="TWT86768.1"/>
    <property type="molecule type" value="Genomic_DNA"/>
</dbReference>
<sequence>MALLLALAGDTARAIDISVDYRYDTNGFFDTAEKREAMQAVADRFSRVITTSLSAVNFQDDNDDARIGFTNPATGSNFQISSAASLSSDSLYVASNDAADEYRGSWSIGEDEWILYAGGRSLGVAGSGGTGTGLNFSNVFDDPDSHLNRGFRSSGSPSNLPLWGGAITFDTSSTWHFDLDTVAPFGSTDFYSIALHEVGHALGLSAGSWHEWDSLTSGSSYYGANALAAYNADNGATLASLNLQASNNAHWLDSAYDSNIFPLGDPVYLGTVGSGQPQDLLMEPIANFSSSVDRFELTNVDVAALKDLGWSVVEPAEPTLLGDYNNNGVVDAADFTVWRDNLGGDNSALQGNGDESGSSLGVVDMADYDAWVANFGVPEPTTLALIAGAAIATLGRRRR</sequence>
<feature type="domain" description="Ice-binding protein C-terminal" evidence="6">
    <location>
        <begin position="377"/>
        <end position="399"/>
    </location>
</feature>
<dbReference type="SUPFAM" id="SSF55486">
    <property type="entry name" value="Metalloproteases ('zincins'), catalytic domain"/>
    <property type="match status" value="2"/>
</dbReference>
<evidence type="ECO:0000256" key="4">
    <source>
        <dbReference type="ARBA" id="ARBA00022833"/>
    </source>
</evidence>
<dbReference type="InterPro" id="IPR018247">
    <property type="entry name" value="EF_Hand_1_Ca_BS"/>
</dbReference>
<keyword evidence="4" id="KW-0862">Zinc</keyword>
<evidence type="ECO:0000259" key="6">
    <source>
        <dbReference type="Pfam" id="PF07589"/>
    </source>
</evidence>
<dbReference type="Gene3D" id="3.40.390.10">
    <property type="entry name" value="Collagenase (Catalytic Domain)"/>
    <property type="match status" value="1"/>
</dbReference>
<protein>
    <submittedName>
        <fullName evidence="7">Matrixin</fullName>
    </submittedName>
</protein>
<evidence type="ECO:0000256" key="3">
    <source>
        <dbReference type="ARBA" id="ARBA00022801"/>
    </source>
</evidence>
<reference evidence="7 8" key="1">
    <citation type="submission" date="2019-02" db="EMBL/GenBank/DDBJ databases">
        <title>Deep-cultivation of Planctomycetes and their phenomic and genomic characterization uncovers novel biology.</title>
        <authorList>
            <person name="Wiegand S."/>
            <person name="Jogler M."/>
            <person name="Boedeker C."/>
            <person name="Pinto D."/>
            <person name="Vollmers J."/>
            <person name="Rivas-Marin E."/>
            <person name="Kohn T."/>
            <person name="Peeters S.H."/>
            <person name="Heuer A."/>
            <person name="Rast P."/>
            <person name="Oberbeckmann S."/>
            <person name="Bunk B."/>
            <person name="Jeske O."/>
            <person name="Meyerdierks A."/>
            <person name="Storesund J.E."/>
            <person name="Kallscheuer N."/>
            <person name="Luecker S."/>
            <person name="Lage O.M."/>
            <person name="Pohl T."/>
            <person name="Merkel B.J."/>
            <person name="Hornburger P."/>
            <person name="Mueller R.-W."/>
            <person name="Bruemmer F."/>
            <person name="Labrenz M."/>
            <person name="Spormann A.M."/>
            <person name="Op Den Camp H."/>
            <person name="Overmann J."/>
            <person name="Amann R."/>
            <person name="Jetten M.S.M."/>
            <person name="Mascher T."/>
            <person name="Medema M.H."/>
            <person name="Devos D.P."/>
            <person name="Kaster A.-K."/>
            <person name="Ovreas L."/>
            <person name="Rohde M."/>
            <person name="Galperin M.Y."/>
            <person name="Jogler C."/>
        </authorList>
    </citation>
    <scope>NUCLEOTIDE SEQUENCE [LARGE SCALE GENOMIC DNA]</scope>
    <source>
        <strain evidence="7 8">Mal64</strain>
    </source>
</reference>
<dbReference type="Pfam" id="PF00413">
    <property type="entry name" value="Peptidase_M10"/>
    <property type="match status" value="1"/>
</dbReference>
<keyword evidence="2" id="KW-0479">Metal-binding</keyword>
<dbReference type="InterPro" id="IPR013424">
    <property type="entry name" value="Ice-binding_C"/>
</dbReference>
<dbReference type="NCBIfam" id="TIGR02595">
    <property type="entry name" value="PEP_CTERM"/>
    <property type="match status" value="1"/>
</dbReference>
<comment type="caution">
    <text evidence="7">The sequence shown here is derived from an EMBL/GenBank/DDBJ whole genome shotgun (WGS) entry which is preliminary data.</text>
</comment>
<dbReference type="GO" id="GO:0006508">
    <property type="term" value="P:proteolysis"/>
    <property type="evidence" value="ECO:0007669"/>
    <property type="project" value="UniProtKB-KW"/>
</dbReference>
<dbReference type="GO" id="GO:0004222">
    <property type="term" value="F:metalloendopeptidase activity"/>
    <property type="evidence" value="ECO:0007669"/>
    <property type="project" value="InterPro"/>
</dbReference>
<evidence type="ECO:0000313" key="7">
    <source>
        <dbReference type="EMBL" id="TWT86768.1"/>
    </source>
</evidence>
<name>A0A5C5ZHV7_9BACT</name>
<proteinExistence type="predicted"/>
<dbReference type="GO" id="GO:0031012">
    <property type="term" value="C:extracellular matrix"/>
    <property type="evidence" value="ECO:0007669"/>
    <property type="project" value="InterPro"/>
</dbReference>
<evidence type="ECO:0000256" key="2">
    <source>
        <dbReference type="ARBA" id="ARBA00022723"/>
    </source>
</evidence>
<dbReference type="InterPro" id="IPR024079">
    <property type="entry name" value="MetalloPept_cat_dom_sf"/>
</dbReference>
<dbReference type="RefSeq" id="WP_197525857.1">
    <property type="nucleotide sequence ID" value="NZ_SJPQ01000004.1"/>
</dbReference>
<evidence type="ECO:0000259" key="5">
    <source>
        <dbReference type="Pfam" id="PF00413"/>
    </source>
</evidence>
<keyword evidence="1" id="KW-0645">Protease</keyword>
<dbReference type="InterPro" id="IPR001818">
    <property type="entry name" value="Pept_M10_metallopeptidase"/>
</dbReference>
<keyword evidence="8" id="KW-1185">Reference proteome</keyword>
<gene>
    <name evidence="7" type="ORF">Mal64_35980</name>
</gene>
<dbReference type="PROSITE" id="PS00018">
    <property type="entry name" value="EF_HAND_1"/>
    <property type="match status" value="1"/>
</dbReference>
<accession>A0A5C5ZHV7</accession>
<evidence type="ECO:0000256" key="1">
    <source>
        <dbReference type="ARBA" id="ARBA00022670"/>
    </source>
</evidence>
<dbReference type="Pfam" id="PF07589">
    <property type="entry name" value="PEP-CTERM"/>
    <property type="match status" value="1"/>
</dbReference>
<feature type="domain" description="Peptidase M10 metallopeptidase" evidence="5">
    <location>
        <begin position="140"/>
        <end position="205"/>
    </location>
</feature>
<evidence type="ECO:0000313" key="8">
    <source>
        <dbReference type="Proteomes" id="UP000315440"/>
    </source>
</evidence>
<dbReference type="AlphaFoldDB" id="A0A5C5ZHV7"/>